<name>A0A9W4HLZ7_PENOL</name>
<evidence type="ECO:0000256" key="6">
    <source>
        <dbReference type="RuleBase" id="RU003345"/>
    </source>
</evidence>
<dbReference type="GO" id="GO:0072330">
    <property type="term" value="P:monocarboxylic acid biosynthetic process"/>
    <property type="evidence" value="ECO:0007669"/>
    <property type="project" value="UniProtKB-ARBA"/>
</dbReference>
<evidence type="ECO:0000313" key="10">
    <source>
        <dbReference type="EMBL" id="CAG8059471.1"/>
    </source>
</evidence>
<dbReference type="InterPro" id="IPR015590">
    <property type="entry name" value="Aldehyde_DH_dom"/>
</dbReference>
<dbReference type="InterPro" id="IPR016161">
    <property type="entry name" value="Ald_DH/histidinol_DH"/>
</dbReference>
<dbReference type="GO" id="GO:0004029">
    <property type="term" value="F:aldehyde dehydrogenase (NAD+) activity"/>
    <property type="evidence" value="ECO:0007669"/>
    <property type="project" value="UniProtKB-EC"/>
</dbReference>
<dbReference type="PROSITE" id="PS00070">
    <property type="entry name" value="ALDEHYDE_DEHYDR_CYS"/>
    <property type="match status" value="1"/>
</dbReference>
<evidence type="ECO:0000256" key="8">
    <source>
        <dbReference type="SAM" id="Phobius"/>
    </source>
</evidence>
<feature type="transmembrane region" description="Helical" evidence="8">
    <location>
        <begin position="603"/>
        <end position="624"/>
    </location>
</feature>
<dbReference type="Gene3D" id="3.40.50.1820">
    <property type="entry name" value="alpha/beta hydrolase"/>
    <property type="match status" value="1"/>
</dbReference>
<evidence type="ECO:0000256" key="1">
    <source>
        <dbReference type="ARBA" id="ARBA00009986"/>
    </source>
</evidence>
<dbReference type="SUPFAM" id="SSF53720">
    <property type="entry name" value="ALDH-like"/>
    <property type="match status" value="1"/>
</dbReference>
<dbReference type="EMBL" id="CAJVOS010000017">
    <property type="protein sequence ID" value="CAG8059471.1"/>
    <property type="molecule type" value="Genomic_DNA"/>
</dbReference>
<evidence type="ECO:0000256" key="2">
    <source>
        <dbReference type="ARBA" id="ARBA00023002"/>
    </source>
</evidence>
<feature type="active site" evidence="5">
    <location>
        <position position="224"/>
    </location>
</feature>
<dbReference type="GO" id="GO:0017000">
    <property type="term" value="P:antibiotic biosynthetic process"/>
    <property type="evidence" value="ECO:0007669"/>
    <property type="project" value="UniProtKB-ARBA"/>
</dbReference>
<dbReference type="InterPro" id="IPR019431">
    <property type="entry name" value="DUF2417"/>
</dbReference>
<feature type="transmembrane region" description="Helical" evidence="8">
    <location>
        <begin position="665"/>
        <end position="687"/>
    </location>
</feature>
<keyword evidence="8" id="KW-1133">Transmembrane helix</keyword>
<organism evidence="10 11">
    <name type="scientific">Penicillium olsonii</name>
    <dbReference type="NCBI Taxonomy" id="99116"/>
    <lineage>
        <taxon>Eukaryota</taxon>
        <taxon>Fungi</taxon>
        <taxon>Dikarya</taxon>
        <taxon>Ascomycota</taxon>
        <taxon>Pezizomycotina</taxon>
        <taxon>Eurotiomycetes</taxon>
        <taxon>Eurotiomycetidae</taxon>
        <taxon>Eurotiales</taxon>
        <taxon>Aspergillaceae</taxon>
        <taxon>Penicillium</taxon>
    </lineage>
</organism>
<dbReference type="Gene3D" id="3.40.309.10">
    <property type="entry name" value="Aldehyde Dehydrogenase, Chain A, domain 2"/>
    <property type="match status" value="1"/>
</dbReference>
<dbReference type="FunFam" id="3.40.309.10:FF:000009">
    <property type="entry name" value="Aldehyde dehydrogenase A"/>
    <property type="match status" value="1"/>
</dbReference>
<dbReference type="PANTHER" id="PTHR11699">
    <property type="entry name" value="ALDEHYDE DEHYDROGENASE-RELATED"/>
    <property type="match status" value="1"/>
</dbReference>
<dbReference type="Pfam" id="PF10329">
    <property type="entry name" value="DUF2417"/>
    <property type="match status" value="1"/>
</dbReference>
<evidence type="ECO:0000256" key="3">
    <source>
        <dbReference type="ARBA" id="ARBA00024226"/>
    </source>
</evidence>
<dbReference type="Proteomes" id="UP001153618">
    <property type="component" value="Unassembled WGS sequence"/>
</dbReference>
<comment type="caution">
    <text evidence="10">The sequence shown here is derived from an EMBL/GenBank/DDBJ whole genome shotgun (WGS) entry which is preliminary data.</text>
</comment>
<keyword evidence="8" id="KW-0812">Transmembrane</keyword>
<dbReference type="InterPro" id="IPR016160">
    <property type="entry name" value="Ald_DH_CS_CYS"/>
</dbReference>
<evidence type="ECO:0000313" key="11">
    <source>
        <dbReference type="Proteomes" id="UP001153618"/>
    </source>
</evidence>
<dbReference type="PROSITE" id="PS00687">
    <property type="entry name" value="ALDEHYDE_DEHYDR_GLU"/>
    <property type="match status" value="1"/>
</dbReference>
<evidence type="ECO:0000256" key="4">
    <source>
        <dbReference type="ARBA" id="ARBA00049194"/>
    </source>
</evidence>
<gene>
    <name evidence="10" type="ORF">POLS_LOCUS3498</name>
</gene>
<dbReference type="OrthoDB" id="164921at2759"/>
<dbReference type="InterPro" id="IPR016163">
    <property type="entry name" value="Ald_DH_C"/>
</dbReference>
<evidence type="ECO:0000256" key="5">
    <source>
        <dbReference type="PROSITE-ProRule" id="PRU10007"/>
    </source>
</evidence>
<feature type="transmembrane region" description="Helical" evidence="8">
    <location>
        <begin position="636"/>
        <end position="658"/>
    </location>
</feature>
<feature type="domain" description="Aldehyde dehydrogenase" evidence="9">
    <location>
        <begin position="9"/>
        <end position="464"/>
    </location>
</feature>
<dbReference type="InterPro" id="IPR029058">
    <property type="entry name" value="AB_hydrolase_fold"/>
</dbReference>
<sequence length="1061" mass="115684">MHQLKKTPRCHAASSSDVEAAITAAQQACESGIWSRASRHHRADVLDKCAALLTDALPQLIPLESKQTGRVMREMNAQVPSLTRWFKYYASLLRVEERSVLPTVGKLHNFIDRTPLGVVVQITPFNHPLLIAVKKLAPALAAGNSVIIKPSELTPLTTLLLAKILHQAGIPDGVLSVLPGLGAVTGKALVEHPLVRKVDVTGGTEAGRAIGKIVGGNLAKYTAELGGKAPVIVFEKADIDTAVNGIVFGSFIASGQTCVAGTRIIVQSTIVDTLLEKLKAKVEGITRRMGDPSKLESSMGPLISERQLGRVERLVDQARENQLAIPLVGGKRMTGHSNTDGFDFAKGYFYEPTVLVSTSDNSIVQTSIWREEAFGPVIVVAKFDSEEEAIALANDTEFGLGAGIWTQDLSQAFRVSERIEAGITWVNTHHRNDPSSPWGGVTSASGVGSENGIEAYHTYTTTKSTIINYASPEESLASDDWFGGSEKWHSVVQSIQWLSVDPTQIRKPGTHGECMMSSPFIYCATPLLSTARHFIIYTVIMSPWGNKASPGEHTAPAQNDHISENTEPTEQTRLLPDNEGYLSPDDPAVSPYNLWSVRALRGVSIVALALSFIWWTFLLVSIFVSPPMIHPRGSGFFAFAYTTLATGYLVAGLLFFAVPSKPMTIWGIVLAVLLLVDMIIILAVPRIRLEEGWVGIASVVWVTLISSYQVVQNRAVAWGKREEEERLTGREETRRSLIEWVVVLAETILLAFMAIAAVLFTATLTLRAFDVGLEAPGQRYLVHGDAYQVHLACFGNKTAGDSEVPTILLEGGNGPVEHTLQPFIDDVYQRGSIGRYCYWDRPGFGWSDNAPSPHSAGMSADVLAEALALAGETGPWIVVSAGVGSLYSRLFASRNLLEVRGIFMIDPLHEEYLGNIGRPGRGFLLWLRGVVSPLGLDRLAGAILRGRSREDRVMGRSAYQSGKYIKAKLQESLVAVTMTAAEIQSARHVQMGHAPVVVVSSGEEVRKSSLWEERQEDLSHITDNLLAWDVAEDAPHEVWTTGQGRELLERRLKELVQQSQT</sequence>
<reference evidence="10" key="1">
    <citation type="submission" date="2021-07" db="EMBL/GenBank/DDBJ databases">
        <authorList>
            <person name="Branca A.L. A."/>
        </authorList>
    </citation>
    <scope>NUCLEOTIDE SEQUENCE</scope>
</reference>
<comment type="similarity">
    <text evidence="1 6">Belongs to the aldehyde dehydrogenase family.</text>
</comment>
<dbReference type="InterPro" id="IPR016162">
    <property type="entry name" value="Ald_DH_N"/>
</dbReference>
<dbReference type="CDD" id="cd07114">
    <property type="entry name" value="ALDH_DhaS"/>
    <property type="match status" value="1"/>
</dbReference>
<dbReference type="InterPro" id="IPR029510">
    <property type="entry name" value="Ald_DH_CS_GLU"/>
</dbReference>
<proteinExistence type="inferred from homology"/>
<evidence type="ECO:0000259" key="9">
    <source>
        <dbReference type="Pfam" id="PF00171"/>
    </source>
</evidence>
<dbReference type="Pfam" id="PF00171">
    <property type="entry name" value="Aldedh"/>
    <property type="match status" value="1"/>
</dbReference>
<dbReference type="AlphaFoldDB" id="A0A9W4HLZ7"/>
<keyword evidence="2 6" id="KW-0560">Oxidoreductase</keyword>
<comment type="catalytic activity">
    <reaction evidence="4">
        <text>an aldehyde + NAD(+) + H2O = a carboxylate + NADH + 2 H(+)</text>
        <dbReference type="Rhea" id="RHEA:16185"/>
        <dbReference type="ChEBI" id="CHEBI:15377"/>
        <dbReference type="ChEBI" id="CHEBI:15378"/>
        <dbReference type="ChEBI" id="CHEBI:17478"/>
        <dbReference type="ChEBI" id="CHEBI:29067"/>
        <dbReference type="ChEBI" id="CHEBI:57540"/>
        <dbReference type="ChEBI" id="CHEBI:57945"/>
        <dbReference type="EC" id="1.2.1.3"/>
    </reaction>
</comment>
<accession>A0A9W4HLZ7</accession>
<feature type="region of interest" description="Disordered" evidence="7">
    <location>
        <begin position="549"/>
        <end position="577"/>
    </location>
</feature>
<keyword evidence="8" id="KW-0472">Membrane</keyword>
<keyword evidence="11" id="KW-1185">Reference proteome</keyword>
<feature type="transmembrane region" description="Helical" evidence="8">
    <location>
        <begin position="737"/>
        <end position="760"/>
    </location>
</feature>
<dbReference type="FunFam" id="3.40.605.10:FF:000007">
    <property type="entry name" value="NAD/NADP-dependent betaine aldehyde dehydrogenase"/>
    <property type="match status" value="1"/>
</dbReference>
<dbReference type="SUPFAM" id="SSF53474">
    <property type="entry name" value="alpha/beta-Hydrolases"/>
    <property type="match status" value="1"/>
</dbReference>
<evidence type="ECO:0000256" key="7">
    <source>
        <dbReference type="SAM" id="MobiDB-lite"/>
    </source>
</evidence>
<dbReference type="Gene3D" id="3.40.605.10">
    <property type="entry name" value="Aldehyde Dehydrogenase, Chain A, domain 1"/>
    <property type="match status" value="1"/>
</dbReference>
<dbReference type="EC" id="1.2.1.3" evidence="3"/>
<protein>
    <recommendedName>
        <fullName evidence="3">aldehyde dehydrogenase (NAD(+))</fullName>
        <ecNumber evidence="3">1.2.1.3</ecNumber>
    </recommendedName>
</protein>